<dbReference type="GO" id="GO:0022857">
    <property type="term" value="F:transmembrane transporter activity"/>
    <property type="evidence" value="ECO:0007669"/>
    <property type="project" value="InterPro"/>
</dbReference>
<dbReference type="PANTHER" id="PTHR42770:SF16">
    <property type="entry name" value="AMINO ACID PERMEASE"/>
    <property type="match status" value="1"/>
</dbReference>
<name>A0A495RBE7_9GAMM</name>
<feature type="transmembrane region" description="Helical" evidence="6">
    <location>
        <begin position="194"/>
        <end position="214"/>
    </location>
</feature>
<comment type="subcellular location">
    <subcellularLocation>
        <location evidence="1">Cell membrane</location>
        <topology evidence="1">Multi-pass membrane protein</topology>
    </subcellularLocation>
</comment>
<dbReference type="PIRSF" id="PIRSF006060">
    <property type="entry name" value="AA_transporter"/>
    <property type="match status" value="1"/>
</dbReference>
<evidence type="ECO:0000256" key="3">
    <source>
        <dbReference type="ARBA" id="ARBA00022692"/>
    </source>
</evidence>
<evidence type="ECO:0000256" key="5">
    <source>
        <dbReference type="ARBA" id="ARBA00023136"/>
    </source>
</evidence>
<protein>
    <submittedName>
        <fullName evidence="7">Amino acid/polyamine/organocation transporter (APC superfamily)</fullName>
    </submittedName>
</protein>
<dbReference type="InterPro" id="IPR050367">
    <property type="entry name" value="APC_superfamily"/>
</dbReference>
<dbReference type="Pfam" id="PF13520">
    <property type="entry name" value="AA_permease_2"/>
    <property type="match status" value="1"/>
</dbReference>
<keyword evidence="5 6" id="KW-0472">Membrane</keyword>
<feature type="transmembrane region" description="Helical" evidence="6">
    <location>
        <begin position="331"/>
        <end position="351"/>
    </location>
</feature>
<sequence>MSLENYGYKQELKRVLTFKDLVIYGLIFMVPIAPFGVFGYILDQSQGMIALTYLIGMVAMFFTAISYWSMSKSLPIAGSVFSYAHHGIHPVAGFFTGWLILLDYILVPSLLYIVSANALHDFLPDIPGTVWIVFFVVANSLINCLGVEFTAKATKIILIFELIVLAIFVALGAKDLWLSDHSSFTLMPLYDSDNFSFGLIFGGVSIAVLSFLGFDGISTLSEEVKGDQNTVGKASLTALLVIGVLFIVQTWIAADLLRNMAINNVDTAFYDAAFIAGGASLKTITLFATIISWGLANALVAQSAVSRILFAMSRDDLLPKCFAKVHDKYKTPVVSIFFIAVISIISGLYFSDKLDDLTRLVNFGALTCFVMLHISVIVFYVFKKRQYNVVLHIIFPVLGLLIIAYVIYEMDVTAKLLGLSWLAVGIVYYLVLRFVLQKKINLNIE</sequence>
<feature type="transmembrane region" description="Helical" evidence="6">
    <location>
        <begin position="91"/>
        <end position="114"/>
    </location>
</feature>
<dbReference type="AlphaFoldDB" id="A0A495RBE7"/>
<feature type="transmembrane region" description="Helical" evidence="6">
    <location>
        <begin position="234"/>
        <end position="254"/>
    </location>
</feature>
<keyword evidence="8" id="KW-1185">Reference proteome</keyword>
<organism evidence="7 8">
    <name type="scientific">Orbus hercynius</name>
    <dbReference type="NCBI Taxonomy" id="593135"/>
    <lineage>
        <taxon>Bacteria</taxon>
        <taxon>Pseudomonadati</taxon>
        <taxon>Pseudomonadota</taxon>
        <taxon>Gammaproteobacteria</taxon>
        <taxon>Orbales</taxon>
        <taxon>Orbaceae</taxon>
        <taxon>Orbus</taxon>
    </lineage>
</organism>
<keyword evidence="2" id="KW-1003">Cell membrane</keyword>
<keyword evidence="3 6" id="KW-0812">Transmembrane</keyword>
<feature type="transmembrane region" description="Helical" evidence="6">
    <location>
        <begin position="126"/>
        <end position="144"/>
    </location>
</feature>
<dbReference type="Gene3D" id="1.20.1740.10">
    <property type="entry name" value="Amino acid/polyamine transporter I"/>
    <property type="match status" value="1"/>
</dbReference>
<dbReference type="PANTHER" id="PTHR42770">
    <property type="entry name" value="AMINO ACID TRANSPORTER-RELATED"/>
    <property type="match status" value="1"/>
</dbReference>
<dbReference type="InterPro" id="IPR002293">
    <property type="entry name" value="AA/rel_permease1"/>
</dbReference>
<feature type="transmembrane region" description="Helical" evidence="6">
    <location>
        <begin position="21"/>
        <end position="42"/>
    </location>
</feature>
<comment type="caution">
    <text evidence="7">The sequence shown here is derived from an EMBL/GenBank/DDBJ whole genome shotgun (WGS) entry which is preliminary data.</text>
</comment>
<evidence type="ECO:0000256" key="6">
    <source>
        <dbReference type="SAM" id="Phobius"/>
    </source>
</evidence>
<feature type="transmembrane region" description="Helical" evidence="6">
    <location>
        <begin position="363"/>
        <end position="382"/>
    </location>
</feature>
<dbReference type="OrthoDB" id="9804700at2"/>
<feature type="transmembrane region" description="Helical" evidence="6">
    <location>
        <begin position="156"/>
        <end position="174"/>
    </location>
</feature>
<evidence type="ECO:0000256" key="2">
    <source>
        <dbReference type="ARBA" id="ARBA00022475"/>
    </source>
</evidence>
<feature type="transmembrane region" description="Helical" evidence="6">
    <location>
        <begin position="389"/>
        <end position="408"/>
    </location>
</feature>
<feature type="transmembrane region" description="Helical" evidence="6">
    <location>
        <begin position="48"/>
        <end position="70"/>
    </location>
</feature>
<feature type="transmembrane region" description="Helical" evidence="6">
    <location>
        <begin position="414"/>
        <end position="436"/>
    </location>
</feature>
<dbReference type="RefSeq" id="WP_121145720.1">
    <property type="nucleotide sequence ID" value="NZ_RBWY01000004.1"/>
</dbReference>
<keyword evidence="4 6" id="KW-1133">Transmembrane helix</keyword>
<dbReference type="Proteomes" id="UP000278542">
    <property type="component" value="Unassembled WGS sequence"/>
</dbReference>
<evidence type="ECO:0000256" key="1">
    <source>
        <dbReference type="ARBA" id="ARBA00004651"/>
    </source>
</evidence>
<reference evidence="7 8" key="1">
    <citation type="submission" date="2018-10" db="EMBL/GenBank/DDBJ databases">
        <title>Genomic Encyclopedia of Type Strains, Phase IV (KMG-IV): sequencing the most valuable type-strain genomes for metagenomic binning, comparative biology and taxonomic classification.</title>
        <authorList>
            <person name="Goeker M."/>
        </authorList>
    </citation>
    <scope>NUCLEOTIDE SEQUENCE [LARGE SCALE GENOMIC DNA]</scope>
    <source>
        <strain evidence="7 8">DSM 22228</strain>
    </source>
</reference>
<evidence type="ECO:0000256" key="4">
    <source>
        <dbReference type="ARBA" id="ARBA00022989"/>
    </source>
</evidence>
<dbReference type="GO" id="GO:0005886">
    <property type="term" value="C:plasma membrane"/>
    <property type="evidence" value="ECO:0007669"/>
    <property type="project" value="UniProtKB-SubCell"/>
</dbReference>
<accession>A0A495RBE7</accession>
<proteinExistence type="predicted"/>
<evidence type="ECO:0000313" key="8">
    <source>
        <dbReference type="Proteomes" id="UP000278542"/>
    </source>
</evidence>
<gene>
    <name evidence="7" type="ORF">DES39_2023</name>
</gene>
<dbReference type="EMBL" id="RBWY01000004">
    <property type="protein sequence ID" value="RKS84807.1"/>
    <property type="molecule type" value="Genomic_DNA"/>
</dbReference>
<evidence type="ECO:0000313" key="7">
    <source>
        <dbReference type="EMBL" id="RKS84807.1"/>
    </source>
</evidence>